<reference evidence="4" key="4">
    <citation type="submission" date="2023-03" db="UniProtKB">
        <authorList>
            <consortium name="EnsemblPlants"/>
        </authorList>
    </citation>
    <scope>IDENTIFICATION</scope>
    <source>
        <strain evidence="4">cv. Chiifu-401-42</strain>
    </source>
</reference>
<dbReference type="Proteomes" id="UP000694005">
    <property type="component" value="Chromosome A04"/>
</dbReference>
<evidence type="ECO:0000313" key="4">
    <source>
        <dbReference type="EnsemblPlants" id="Bra014613.1-P"/>
    </source>
</evidence>
<dbReference type="Gramene" id="A04p03260.2_BraZ1">
    <property type="protein sequence ID" value="A04p03260.2_BraZ1.CDS.1"/>
    <property type="gene ID" value="A04g03260.2_BraZ1"/>
</dbReference>
<dbReference type="eggNOG" id="KOG0262">
    <property type="taxonomic scope" value="Eukaryota"/>
</dbReference>
<dbReference type="EnsemblPlants" id="Bra014613.1">
    <property type="protein sequence ID" value="Bra014613.1-P"/>
    <property type="gene ID" value="Bra014613"/>
</dbReference>
<reference evidence="5" key="1">
    <citation type="journal article" date="2011" name="Nat. Genet.">
        <title>The genome of the mesopolyploid crop species Brassica rapa.</title>
        <authorList>
            <consortium name="Brassica rapa Genome Sequencing Project Consortium"/>
            <person name="Wang X."/>
            <person name="Wang H."/>
            <person name="Wang J."/>
            <person name="Sun R."/>
            <person name="Wu J."/>
            <person name="Liu S."/>
            <person name="Bai Y."/>
            <person name="Mun J.H."/>
            <person name="Bancroft I."/>
            <person name="Cheng F."/>
            <person name="Huang S."/>
            <person name="Li X."/>
            <person name="Hua W."/>
            <person name="Wang J."/>
            <person name="Wang X."/>
            <person name="Freeling M."/>
            <person name="Pires J.C."/>
            <person name="Paterson A.H."/>
            <person name="Chalhoub B."/>
            <person name="Wang B."/>
            <person name="Hayward A."/>
            <person name="Sharpe A.G."/>
            <person name="Park B.S."/>
            <person name="Weisshaar B."/>
            <person name="Liu B."/>
            <person name="Li B."/>
            <person name="Liu B."/>
            <person name="Tong C."/>
            <person name="Song C."/>
            <person name="Duran C."/>
            <person name="Peng C."/>
            <person name="Geng C."/>
            <person name="Koh C."/>
            <person name="Lin C."/>
            <person name="Edwards D."/>
            <person name="Mu D."/>
            <person name="Shen D."/>
            <person name="Soumpourou E."/>
            <person name="Li F."/>
            <person name="Fraser F."/>
            <person name="Conant G."/>
            <person name="Lassalle G."/>
            <person name="King G.J."/>
            <person name="Bonnema G."/>
            <person name="Tang H."/>
            <person name="Wang H."/>
            <person name="Belcram H."/>
            <person name="Zhou H."/>
            <person name="Hirakawa H."/>
            <person name="Abe H."/>
            <person name="Guo H."/>
            <person name="Wang H."/>
            <person name="Jin H."/>
            <person name="Parkin I.A."/>
            <person name="Batley J."/>
            <person name="Kim J.S."/>
            <person name="Just J."/>
            <person name="Li J."/>
            <person name="Xu J."/>
            <person name="Deng J."/>
            <person name="Kim J.A."/>
            <person name="Li J."/>
            <person name="Yu J."/>
            <person name="Meng J."/>
            <person name="Wang J."/>
            <person name="Min J."/>
            <person name="Poulain J."/>
            <person name="Wang J."/>
            <person name="Hatakeyama K."/>
            <person name="Wu K."/>
            <person name="Wang L."/>
            <person name="Fang L."/>
            <person name="Trick M."/>
            <person name="Links M.G."/>
            <person name="Zhao M."/>
            <person name="Jin M."/>
            <person name="Ramchiary N."/>
            <person name="Drou N."/>
            <person name="Berkman P.J."/>
            <person name="Cai Q."/>
            <person name="Huang Q."/>
            <person name="Li R."/>
            <person name="Tabata S."/>
            <person name="Cheng S."/>
            <person name="Zhang S."/>
            <person name="Zhang S."/>
            <person name="Huang S."/>
            <person name="Sato S."/>
            <person name="Sun S."/>
            <person name="Kwon S.J."/>
            <person name="Choi S.R."/>
            <person name="Lee T.H."/>
            <person name="Fan W."/>
            <person name="Zhao X."/>
            <person name="Tan X."/>
            <person name="Xu X."/>
            <person name="Wang Y."/>
            <person name="Qiu Y."/>
            <person name="Yin Y."/>
            <person name="Li Y."/>
            <person name="Du Y."/>
            <person name="Liao Y."/>
            <person name="Lim Y."/>
            <person name="Narusaka Y."/>
            <person name="Wang Y."/>
            <person name="Wang Z."/>
            <person name="Li Z."/>
            <person name="Wang Z."/>
            <person name="Xiong Z."/>
            <person name="Zhang Z."/>
        </authorList>
    </citation>
    <scope>NUCLEOTIDE SEQUENCE [LARGE SCALE GENOMIC DNA]</scope>
    <source>
        <strain evidence="5">cv. Chiifu-401-42</strain>
    </source>
</reference>
<keyword evidence="5" id="KW-1185">Reference proteome</keyword>
<evidence type="ECO:0000313" key="2">
    <source>
        <dbReference type="EMBL" id="CAG7905425.1"/>
    </source>
</evidence>
<reference evidence="5" key="2">
    <citation type="journal article" date="2018" name="Hortic Res">
        <title>Improved Brassica rapa reference genome by single-molecule sequencing and chromosome conformation capture technologies.</title>
        <authorList>
            <person name="Zhang L."/>
            <person name="Cai X."/>
            <person name="Wu J."/>
            <person name="Liu M."/>
            <person name="Grob S."/>
            <person name="Cheng F."/>
            <person name="Liang J."/>
            <person name="Cai C."/>
            <person name="Liu Z."/>
            <person name="Liu B."/>
            <person name="Wang F."/>
            <person name="Li S."/>
            <person name="Liu F."/>
            <person name="Li X."/>
            <person name="Cheng L."/>
            <person name="Yang W."/>
            <person name="Li M.H."/>
            <person name="Grossniklaus U."/>
            <person name="Zheng H."/>
            <person name="Wang X."/>
        </authorList>
    </citation>
    <scope>NUCLEOTIDE SEQUENCE [LARGE SCALE GENOMIC DNA]</scope>
    <source>
        <strain evidence="5">cv. Chiifu-401-42</strain>
    </source>
</reference>
<proteinExistence type="predicted"/>
<evidence type="ECO:0000256" key="1">
    <source>
        <dbReference type="SAM" id="MobiDB-lite"/>
    </source>
</evidence>
<dbReference type="EMBL" id="LR031576">
    <property type="protein sequence ID" value="VDD10560.1"/>
    <property type="molecule type" value="Genomic_DNA"/>
</dbReference>
<dbReference type="Gramene" id="Bra014613.1">
    <property type="protein sequence ID" value="Bra014613.1-P"/>
    <property type="gene ID" value="Bra014613"/>
</dbReference>
<sequence length="128" mass="14901">MEVSVIPFAVRIHKLKNLYKPDHYPKHTDITEADLPDTMTVMFLRKLEDAKHAIDTHMKMLCRIKGIKVDKETGPKSGNETDNYDEAEGIEADHLDADAQKRKKQETEEQVMRKFVTLRRTNHRSLVE</sequence>
<gene>
    <name evidence="3" type="ORF">BRAA04T16023Z</name>
    <name evidence="2" type="ORF">BRAPAZ1V2_A04P03260.2</name>
</gene>
<dbReference type="STRING" id="51351.M4DDP5"/>
<reference evidence="3" key="3">
    <citation type="submission" date="2018-11" db="EMBL/GenBank/DDBJ databases">
        <authorList>
            <consortium name="Genoscope - CEA"/>
            <person name="William W."/>
        </authorList>
    </citation>
    <scope>NUCLEOTIDE SEQUENCE</scope>
</reference>
<feature type="region of interest" description="Disordered" evidence="1">
    <location>
        <begin position="70"/>
        <end position="128"/>
    </location>
</feature>
<dbReference type="Gene3D" id="3.30.70.2850">
    <property type="match status" value="1"/>
</dbReference>
<protein>
    <submittedName>
        <fullName evidence="3 4">Uncharacterized protein</fullName>
    </submittedName>
</protein>
<accession>M4DDP5</accession>
<feature type="compositionally biased region" description="Basic residues" evidence="1">
    <location>
        <begin position="116"/>
        <end position="128"/>
    </location>
</feature>
<dbReference type="HOGENOM" id="CLU_1962682_0_0_1"/>
<dbReference type="EMBL" id="LS974620">
    <property type="protein sequence ID" value="CAG7905425.1"/>
    <property type="molecule type" value="Genomic_DNA"/>
</dbReference>
<name>A0A3P6C8M3_BRACM</name>
<organism evidence="3">
    <name type="scientific">Brassica campestris</name>
    <name type="common">Field mustard</name>
    <dbReference type="NCBI Taxonomy" id="3711"/>
    <lineage>
        <taxon>Eukaryota</taxon>
        <taxon>Viridiplantae</taxon>
        <taxon>Streptophyta</taxon>
        <taxon>Embryophyta</taxon>
        <taxon>Tracheophyta</taxon>
        <taxon>Spermatophyta</taxon>
        <taxon>Magnoliopsida</taxon>
        <taxon>eudicotyledons</taxon>
        <taxon>Gunneridae</taxon>
        <taxon>Pentapetalae</taxon>
        <taxon>rosids</taxon>
        <taxon>malvids</taxon>
        <taxon>Brassicales</taxon>
        <taxon>Brassicaceae</taxon>
        <taxon>Brassiceae</taxon>
        <taxon>Brassica</taxon>
    </lineage>
</organism>
<accession>A0A3P6C8M3</accession>
<dbReference type="Proteomes" id="UP000011750">
    <property type="component" value="Chromosome A04"/>
</dbReference>
<feature type="compositionally biased region" description="Basic and acidic residues" evidence="1">
    <location>
        <begin position="91"/>
        <end position="112"/>
    </location>
</feature>
<evidence type="ECO:0000313" key="3">
    <source>
        <dbReference type="EMBL" id="VDD10560.1"/>
    </source>
</evidence>
<dbReference type="AlphaFoldDB" id="A0A3P6C8M3"/>
<evidence type="ECO:0000313" key="5">
    <source>
        <dbReference type="Proteomes" id="UP000011750"/>
    </source>
</evidence>